<evidence type="ECO:0000256" key="7">
    <source>
        <dbReference type="ARBA" id="ARBA00022723"/>
    </source>
</evidence>
<dbReference type="EC" id="2.7.7.19" evidence="4"/>
<dbReference type="GO" id="GO:0005634">
    <property type="term" value="C:nucleus"/>
    <property type="evidence" value="ECO:0007669"/>
    <property type="project" value="UniProtKB-SubCell"/>
</dbReference>
<dbReference type="SUPFAM" id="SSF81631">
    <property type="entry name" value="PAP/OAS1 substrate-binding domain"/>
    <property type="match status" value="1"/>
</dbReference>
<dbReference type="CDD" id="cd05402">
    <property type="entry name" value="NT_PAP_TUTase"/>
    <property type="match status" value="1"/>
</dbReference>
<evidence type="ECO:0000256" key="11">
    <source>
        <dbReference type="ARBA" id="ARBA00023242"/>
    </source>
</evidence>
<dbReference type="Gene3D" id="3.30.70.590">
    <property type="entry name" value="Poly(A) polymerase predicted RNA binding domain"/>
    <property type="match status" value="1"/>
</dbReference>
<dbReference type="InterPro" id="IPR007010">
    <property type="entry name" value="PolA_pol_RNA-bd_dom"/>
</dbReference>
<dbReference type="InterPro" id="IPR048840">
    <property type="entry name" value="PolA_pol_NTPase"/>
</dbReference>
<dbReference type="OrthoDB" id="412748at2759"/>
<name>A0A8H7RY28_9FUNG</name>
<feature type="binding site" evidence="12">
    <location>
        <position position="155"/>
    </location>
    <ligand>
        <name>ATP</name>
        <dbReference type="ChEBI" id="CHEBI:30616"/>
    </ligand>
</feature>
<keyword evidence="11" id="KW-0539">Nucleus</keyword>
<sequence length="519" mass="58751">MVEKKDYLGVSSPLSLAGPSSRDELLQKQLVLTLEKNNMYESETISALRNSVMNKLEEITKRFIYEASIRKGLTPDDAKEAGGKVLTFGSCRLGVQAANADIDAVCICPRHITRTDFFEGVYKMLAKRPEVTELTAIRDAFVPIIKLKFSGIPVDLLCARLNLSTIPDDLDIDDTSLLVPLDERCIRSVNGTRVADEILKSVPDIPTFQTAVRCIKLWATRRGIYSNILGFLGGVAWALMVARVCQLYPNACASTVASKVFSIMVNWQWPHPVVLRESLEGPHLSSIQSWNPKRNPIDKTHKMPIITPAYPTMCSTHNMTNSTFRIVIGECKRAAQIMDKIMVGSLPWDALFEDHSFFKNYRHYLQIVVSSDDSLRQLQWSGLVESRLRGLTNKLESIHGLVLVHPYVEGFDNIYTCVNHEQIAAAVNGVGHSNAFNQHDNHGVKIYTRTFYIGLYFRLGSVRDQGQIDISRPISEFKRYVRNWEHYNEQHMGVVVKYLRRSMLPDEVTRTTVTKRTNQ</sequence>
<comment type="subcellular location">
    <subcellularLocation>
        <location evidence="2">Nucleus</location>
    </subcellularLocation>
</comment>
<feature type="non-terminal residue" evidence="17">
    <location>
        <position position="1"/>
    </location>
</feature>
<dbReference type="SUPFAM" id="SSF81301">
    <property type="entry name" value="Nucleotidyltransferase"/>
    <property type="match status" value="1"/>
</dbReference>
<organism evidence="17 18">
    <name type="scientific">Circinella minor</name>
    <dbReference type="NCBI Taxonomy" id="1195481"/>
    <lineage>
        <taxon>Eukaryota</taxon>
        <taxon>Fungi</taxon>
        <taxon>Fungi incertae sedis</taxon>
        <taxon>Mucoromycota</taxon>
        <taxon>Mucoromycotina</taxon>
        <taxon>Mucoromycetes</taxon>
        <taxon>Mucorales</taxon>
        <taxon>Lichtheimiaceae</taxon>
        <taxon>Circinella</taxon>
    </lineage>
</organism>
<dbReference type="EMBL" id="JAEPRB010000259">
    <property type="protein sequence ID" value="KAG2217981.1"/>
    <property type="molecule type" value="Genomic_DNA"/>
</dbReference>
<evidence type="ECO:0000256" key="6">
    <source>
        <dbReference type="ARBA" id="ARBA00022679"/>
    </source>
</evidence>
<dbReference type="SUPFAM" id="SSF55003">
    <property type="entry name" value="PAP/Archaeal CCA-adding enzyme, C-terminal domain"/>
    <property type="match status" value="1"/>
</dbReference>
<comment type="cofactor">
    <cofactor evidence="13">
        <name>Mg(2+)</name>
        <dbReference type="ChEBI" id="CHEBI:18420"/>
    </cofactor>
    <text evidence="13">Binds 2 magnesium ions. Also active with manganese.</text>
</comment>
<evidence type="ECO:0000256" key="10">
    <source>
        <dbReference type="ARBA" id="ARBA00022842"/>
    </source>
</evidence>
<dbReference type="InterPro" id="IPR014492">
    <property type="entry name" value="PolyA_polymerase"/>
</dbReference>
<dbReference type="Gene3D" id="1.10.1410.10">
    <property type="match status" value="1"/>
</dbReference>
<feature type="domain" description="Poly(A) polymerase nucleotidyltransferase" evidence="16">
    <location>
        <begin position="9"/>
        <end position="202"/>
    </location>
</feature>
<evidence type="ECO:0000256" key="3">
    <source>
        <dbReference type="ARBA" id="ARBA00010912"/>
    </source>
</evidence>
<dbReference type="GO" id="GO:0031123">
    <property type="term" value="P:RNA 3'-end processing"/>
    <property type="evidence" value="ECO:0007669"/>
    <property type="project" value="InterPro"/>
</dbReference>
<keyword evidence="8 12" id="KW-0547">Nucleotide-binding</keyword>
<keyword evidence="18" id="KW-1185">Reference proteome</keyword>
<keyword evidence="6" id="KW-0808">Transferase</keyword>
<evidence type="ECO:0000259" key="16">
    <source>
        <dbReference type="Pfam" id="PF20750"/>
    </source>
</evidence>
<dbReference type="Gene3D" id="3.30.460.10">
    <property type="entry name" value="Beta Polymerase, domain 2"/>
    <property type="match status" value="1"/>
</dbReference>
<dbReference type="FunFam" id="3.30.460.10:FF:000002">
    <property type="entry name" value="Poly(A) polymerase alpha, putative"/>
    <property type="match status" value="1"/>
</dbReference>
<dbReference type="GO" id="GO:0003723">
    <property type="term" value="F:RNA binding"/>
    <property type="evidence" value="ECO:0007669"/>
    <property type="project" value="InterPro"/>
</dbReference>
<dbReference type="InterPro" id="IPR043519">
    <property type="entry name" value="NT_sf"/>
</dbReference>
<evidence type="ECO:0000256" key="9">
    <source>
        <dbReference type="ARBA" id="ARBA00022840"/>
    </source>
</evidence>
<evidence type="ECO:0000256" key="13">
    <source>
        <dbReference type="PIRSR" id="PIRSR018425-2"/>
    </source>
</evidence>
<protein>
    <recommendedName>
        <fullName evidence="4">polynucleotide adenylyltransferase</fullName>
        <ecNumber evidence="4">2.7.7.19</ecNumber>
    </recommendedName>
</protein>
<dbReference type="FunFam" id="1.10.1410.10:FF:000001">
    <property type="entry name" value="Putative poly(A) polymerase gamma"/>
    <property type="match status" value="1"/>
</dbReference>
<keyword evidence="7 13" id="KW-0479">Metal-binding</keyword>
<dbReference type="Pfam" id="PF20750">
    <property type="entry name" value="PAP_NTPase"/>
    <property type="match status" value="1"/>
</dbReference>
<dbReference type="PANTHER" id="PTHR10682">
    <property type="entry name" value="POLY A POLYMERASE"/>
    <property type="match status" value="1"/>
</dbReference>
<dbReference type="GO" id="GO:0005524">
    <property type="term" value="F:ATP binding"/>
    <property type="evidence" value="ECO:0007669"/>
    <property type="project" value="UniProtKB-KW"/>
</dbReference>
<comment type="cofactor">
    <cofactor evidence="1">
        <name>Mn(2+)</name>
        <dbReference type="ChEBI" id="CHEBI:29035"/>
    </cofactor>
</comment>
<proteinExistence type="inferred from homology"/>
<accession>A0A8H7RY28</accession>
<evidence type="ECO:0000256" key="2">
    <source>
        <dbReference type="ARBA" id="ARBA00004123"/>
    </source>
</evidence>
<evidence type="ECO:0000313" key="17">
    <source>
        <dbReference type="EMBL" id="KAG2217981.1"/>
    </source>
</evidence>
<evidence type="ECO:0000259" key="14">
    <source>
        <dbReference type="Pfam" id="PF04926"/>
    </source>
</evidence>
<dbReference type="PANTHER" id="PTHR10682:SF10">
    <property type="entry name" value="POLYNUCLEOTIDE ADENYLYLTRANSFERASE"/>
    <property type="match status" value="1"/>
</dbReference>
<dbReference type="Pfam" id="PF04928">
    <property type="entry name" value="PAP_central"/>
    <property type="match status" value="1"/>
</dbReference>
<dbReference type="InterPro" id="IPR007012">
    <property type="entry name" value="PolA_pol_cen_dom"/>
</dbReference>
<dbReference type="AlphaFoldDB" id="A0A8H7RY28"/>
<evidence type="ECO:0000256" key="12">
    <source>
        <dbReference type="PIRSR" id="PIRSR018425-1"/>
    </source>
</evidence>
<feature type="binding site" evidence="13">
    <location>
        <position position="103"/>
    </location>
    <ligand>
        <name>Mg(2+)</name>
        <dbReference type="ChEBI" id="CHEBI:18420"/>
        <label>1</label>
        <note>catalytic</note>
    </ligand>
</feature>
<evidence type="ECO:0000259" key="15">
    <source>
        <dbReference type="Pfam" id="PF04928"/>
    </source>
</evidence>
<feature type="domain" description="Poly(A) polymerase central" evidence="15">
    <location>
        <begin position="207"/>
        <end position="353"/>
    </location>
</feature>
<dbReference type="Pfam" id="PF04926">
    <property type="entry name" value="PAP_RNA-bind"/>
    <property type="match status" value="1"/>
</dbReference>
<dbReference type="PIRSF" id="PIRSF018425">
    <property type="entry name" value="PolyA_polymerase"/>
    <property type="match status" value="1"/>
</dbReference>
<evidence type="ECO:0000313" key="18">
    <source>
        <dbReference type="Proteomes" id="UP000646827"/>
    </source>
</evidence>
<feature type="domain" description="Poly(A) polymerase RNA-binding" evidence="14">
    <location>
        <begin position="356"/>
        <end position="515"/>
    </location>
</feature>
<comment type="caution">
    <text evidence="17">The sequence shown here is derived from an EMBL/GenBank/DDBJ whole genome shotgun (WGS) entry which is preliminary data.</text>
</comment>
<feature type="binding site" evidence="12">
    <location>
        <begin position="101"/>
        <end position="103"/>
    </location>
    <ligand>
        <name>ATP</name>
        <dbReference type="ChEBI" id="CHEBI:30616"/>
    </ligand>
</feature>
<keyword evidence="5" id="KW-0507">mRNA processing</keyword>
<feature type="binding site" evidence="12">
    <location>
        <position position="216"/>
    </location>
    <ligand>
        <name>ATP</name>
        <dbReference type="ChEBI" id="CHEBI:30616"/>
    </ligand>
</feature>
<comment type="similarity">
    <text evidence="3">Belongs to the poly(A) polymerase family.</text>
</comment>
<feature type="binding site" evidence="13">
    <location>
        <position position="101"/>
    </location>
    <ligand>
        <name>Mg(2+)</name>
        <dbReference type="ChEBI" id="CHEBI:18420"/>
        <label>1</label>
        <note>catalytic</note>
    </ligand>
</feature>
<evidence type="ECO:0000256" key="8">
    <source>
        <dbReference type="ARBA" id="ARBA00022741"/>
    </source>
</evidence>
<feature type="binding site" evidence="13">
    <location>
        <position position="101"/>
    </location>
    <ligand>
        <name>Mg(2+)</name>
        <dbReference type="ChEBI" id="CHEBI:18420"/>
        <label>2</label>
        <note>catalytic</note>
    </ligand>
</feature>
<dbReference type="GO" id="GO:0046872">
    <property type="term" value="F:metal ion binding"/>
    <property type="evidence" value="ECO:0007669"/>
    <property type="project" value="UniProtKB-KW"/>
</dbReference>
<keyword evidence="10 13" id="KW-0460">Magnesium</keyword>
<feature type="binding site" evidence="12">
    <location>
        <begin position="234"/>
        <end position="235"/>
    </location>
    <ligand>
        <name>ATP</name>
        <dbReference type="ChEBI" id="CHEBI:30616"/>
    </ligand>
</feature>
<evidence type="ECO:0000256" key="1">
    <source>
        <dbReference type="ARBA" id="ARBA00001936"/>
    </source>
</evidence>
<feature type="binding site" evidence="13">
    <location>
        <position position="103"/>
    </location>
    <ligand>
        <name>Mg(2+)</name>
        <dbReference type="ChEBI" id="CHEBI:18420"/>
        <label>2</label>
        <note>catalytic</note>
    </ligand>
</feature>
<evidence type="ECO:0000256" key="4">
    <source>
        <dbReference type="ARBA" id="ARBA00012388"/>
    </source>
</evidence>
<dbReference type="Proteomes" id="UP000646827">
    <property type="component" value="Unassembled WGS sequence"/>
</dbReference>
<reference evidence="17 18" key="1">
    <citation type="submission" date="2020-12" db="EMBL/GenBank/DDBJ databases">
        <title>Metabolic potential, ecology and presence of endohyphal bacteria is reflected in genomic diversity of Mucoromycotina.</title>
        <authorList>
            <person name="Muszewska A."/>
            <person name="Okrasinska A."/>
            <person name="Steczkiewicz K."/>
            <person name="Drgas O."/>
            <person name="Orlowska M."/>
            <person name="Perlinska-Lenart U."/>
            <person name="Aleksandrzak-Piekarczyk T."/>
            <person name="Szatraj K."/>
            <person name="Zielenkiewicz U."/>
            <person name="Pilsyk S."/>
            <person name="Malc E."/>
            <person name="Mieczkowski P."/>
            <person name="Kruszewska J.S."/>
            <person name="Biernat P."/>
            <person name="Pawlowska J."/>
        </authorList>
    </citation>
    <scope>NUCLEOTIDE SEQUENCE [LARGE SCALE GENOMIC DNA]</scope>
    <source>
        <strain evidence="17 18">CBS 142.35</strain>
    </source>
</reference>
<keyword evidence="9 12" id="KW-0067">ATP-binding</keyword>
<feature type="binding site" evidence="12">
    <location>
        <begin position="88"/>
        <end position="90"/>
    </location>
    <ligand>
        <name>ATP</name>
        <dbReference type="ChEBI" id="CHEBI:30616"/>
    </ligand>
</feature>
<feature type="binding site" evidence="13">
    <location>
        <position position="155"/>
    </location>
    <ligand>
        <name>Mg(2+)</name>
        <dbReference type="ChEBI" id="CHEBI:18420"/>
        <label>2</label>
        <note>catalytic</note>
    </ligand>
</feature>
<feature type="binding site" evidence="12">
    <location>
        <position position="225"/>
    </location>
    <ligand>
        <name>ATP</name>
        <dbReference type="ChEBI" id="CHEBI:30616"/>
    </ligand>
</feature>
<dbReference type="GO" id="GO:0006397">
    <property type="term" value="P:mRNA processing"/>
    <property type="evidence" value="ECO:0007669"/>
    <property type="project" value="UniProtKB-KW"/>
</dbReference>
<dbReference type="GO" id="GO:1990817">
    <property type="term" value="F:poly(A) RNA polymerase activity"/>
    <property type="evidence" value="ECO:0007669"/>
    <property type="project" value="UniProtKB-EC"/>
</dbReference>
<evidence type="ECO:0000256" key="5">
    <source>
        <dbReference type="ARBA" id="ARBA00022664"/>
    </source>
</evidence>
<gene>
    <name evidence="17" type="ORF">INT45_006235</name>
</gene>
<dbReference type="InterPro" id="IPR011068">
    <property type="entry name" value="NuclTrfase_I-like_C"/>
</dbReference>